<evidence type="ECO:0000256" key="1">
    <source>
        <dbReference type="SAM" id="Phobius"/>
    </source>
</evidence>
<sequence length="125" mass="14141">MKAKKSSSENVEQVEQNGNELGNMYCTQEMGKILQSVTLENLSSLGFKEDVWLQYTRILCFAIMSAIGLYGAAFTSIGKNKLILKIVLVCSIYVVQYGIYRLRILPCYCSRFSMIKSSCMDHRAD</sequence>
<keyword evidence="1" id="KW-0472">Membrane</keyword>
<dbReference type="EMBL" id="AK441024">
    <property type="protein sequence ID" value="BAN64818.1"/>
    <property type="molecule type" value="mRNA"/>
</dbReference>
<dbReference type="VEuPathDB" id="PiroplasmaDB:BBOV_III000455"/>
<keyword evidence="1" id="KW-1133">Transmembrane helix</keyword>
<dbReference type="AlphaFoldDB" id="S6B0H4"/>
<evidence type="ECO:0000313" key="2">
    <source>
        <dbReference type="EMBL" id="BAN64818.1"/>
    </source>
</evidence>
<name>S6B0H4_BABBO</name>
<keyword evidence="1" id="KW-0812">Transmembrane</keyword>
<feature type="transmembrane region" description="Helical" evidence="1">
    <location>
        <begin position="82"/>
        <end position="100"/>
    </location>
</feature>
<proteinExistence type="evidence at transcript level"/>
<organism evidence="2">
    <name type="scientific">Babesia bovis</name>
    <dbReference type="NCBI Taxonomy" id="5865"/>
    <lineage>
        <taxon>Eukaryota</taxon>
        <taxon>Sar</taxon>
        <taxon>Alveolata</taxon>
        <taxon>Apicomplexa</taxon>
        <taxon>Aconoidasida</taxon>
        <taxon>Piroplasmida</taxon>
        <taxon>Babesiidae</taxon>
        <taxon>Babesia</taxon>
    </lineage>
</organism>
<accession>S6B0H4</accession>
<protein>
    <submittedName>
        <fullName evidence="2">Uncharacterized protein</fullName>
    </submittedName>
</protein>
<reference evidence="2" key="1">
    <citation type="journal article" date="2014" name="BMC Genomics">
        <title>The Babesia bovis gene and promoter model: an update from full-length EST analysis.</title>
        <authorList>
            <person name="Yamagishi J."/>
            <person name="Wakaguri H."/>
            <person name="Yokoyama N."/>
            <person name="Yamashita R."/>
            <person name="Suzuki Y."/>
            <person name="Xuan X."/>
            <person name="Igarashi I."/>
        </authorList>
    </citation>
    <scope>NUCLEOTIDE SEQUENCE</scope>
    <source>
        <strain evidence="2">Texas</strain>
    </source>
</reference>
<feature type="transmembrane region" description="Helical" evidence="1">
    <location>
        <begin position="52"/>
        <end position="70"/>
    </location>
</feature>